<name>G2DZR2_9GAMM</name>
<dbReference type="Pfam" id="PF14358">
    <property type="entry name" value="DUF4405"/>
    <property type="match status" value="1"/>
</dbReference>
<organism evidence="3 4">
    <name type="scientific">Thiorhodococcus drewsii AZ1</name>
    <dbReference type="NCBI Taxonomy" id="765913"/>
    <lineage>
        <taxon>Bacteria</taxon>
        <taxon>Pseudomonadati</taxon>
        <taxon>Pseudomonadota</taxon>
        <taxon>Gammaproteobacteria</taxon>
        <taxon>Chromatiales</taxon>
        <taxon>Chromatiaceae</taxon>
        <taxon>Thiorhodococcus</taxon>
    </lineage>
</organism>
<proteinExistence type="predicted"/>
<evidence type="ECO:0000256" key="1">
    <source>
        <dbReference type="SAM" id="Phobius"/>
    </source>
</evidence>
<feature type="transmembrane region" description="Helical" evidence="1">
    <location>
        <begin position="12"/>
        <end position="30"/>
    </location>
</feature>
<keyword evidence="4" id="KW-1185">Reference proteome</keyword>
<keyword evidence="1" id="KW-1133">Transmembrane helix</keyword>
<dbReference type="EMBL" id="AFWT01000008">
    <property type="protein sequence ID" value="EGV32289.1"/>
    <property type="molecule type" value="Genomic_DNA"/>
</dbReference>
<reference evidence="3 4" key="1">
    <citation type="submission" date="2011-06" db="EMBL/GenBank/DDBJ databases">
        <title>The draft genome of Thiorhodococcus drewsii AZ1.</title>
        <authorList>
            <consortium name="US DOE Joint Genome Institute (JGI-PGF)"/>
            <person name="Lucas S."/>
            <person name="Han J."/>
            <person name="Lapidus A."/>
            <person name="Cheng J.-F."/>
            <person name="Goodwin L."/>
            <person name="Pitluck S."/>
            <person name="Peters L."/>
            <person name="Land M.L."/>
            <person name="Hauser L."/>
            <person name="Vogl K."/>
            <person name="Liu Z."/>
            <person name="Imhoff J."/>
            <person name="Thiel V."/>
            <person name="Frigaard N.-U."/>
            <person name="Bryant D.A."/>
            <person name="Woyke T.J."/>
        </authorList>
    </citation>
    <scope>NUCLEOTIDE SEQUENCE [LARGE SCALE GENOMIC DNA]</scope>
    <source>
        <strain evidence="3 4">AZ1</strain>
    </source>
</reference>
<comment type="caution">
    <text evidence="3">The sequence shown here is derived from an EMBL/GenBank/DDBJ whole genome shotgun (WGS) entry which is preliminary data.</text>
</comment>
<sequence>MFTLNTRQWSTPAVISAGAFMSVSGVLMFFGMRDPVTLAHEWIGLAFVAFVVFHIATHWRGFTGYFSRRAALGIIAAVALVTAALIGLSASQEGGGVKHRIFQSLEQAPLTEIAPLLDQSADSLVAKLESGGFKVVSTAQSIKEIASRNGTRPPELMRRLFE</sequence>
<accession>G2DZR2</accession>
<feature type="transmembrane region" description="Helical" evidence="1">
    <location>
        <begin position="71"/>
        <end position="90"/>
    </location>
</feature>
<feature type="transmembrane region" description="Helical" evidence="1">
    <location>
        <begin position="42"/>
        <end position="59"/>
    </location>
</feature>
<dbReference type="RefSeq" id="WP_007040239.1">
    <property type="nucleotide sequence ID" value="NZ_AFWT01000008.1"/>
</dbReference>
<protein>
    <recommendedName>
        <fullName evidence="2">Flavinylation-associated cytochrome domain-containing protein</fullName>
    </recommendedName>
</protein>
<keyword evidence="1" id="KW-0472">Membrane</keyword>
<dbReference type="OrthoDB" id="5363112at2"/>
<gene>
    <name evidence="3" type="ORF">ThidrDRAFT_1525</name>
</gene>
<dbReference type="eggNOG" id="ENOG5032VUS">
    <property type="taxonomic scope" value="Bacteria"/>
</dbReference>
<feature type="domain" description="Flavinylation-associated cytochrome" evidence="2">
    <location>
        <begin position="10"/>
        <end position="59"/>
    </location>
</feature>
<dbReference type="Proteomes" id="UP000004200">
    <property type="component" value="Unassembled WGS sequence"/>
</dbReference>
<evidence type="ECO:0000259" key="2">
    <source>
        <dbReference type="Pfam" id="PF14358"/>
    </source>
</evidence>
<evidence type="ECO:0000313" key="3">
    <source>
        <dbReference type="EMBL" id="EGV32289.1"/>
    </source>
</evidence>
<evidence type="ECO:0000313" key="4">
    <source>
        <dbReference type="Proteomes" id="UP000004200"/>
    </source>
</evidence>
<dbReference type="InterPro" id="IPR025517">
    <property type="entry name" value="DUF4405"/>
</dbReference>
<dbReference type="AlphaFoldDB" id="G2DZR2"/>
<dbReference type="STRING" id="765913.ThidrDRAFT_1525"/>
<keyword evidence="1" id="KW-0812">Transmembrane</keyword>